<evidence type="ECO:0000313" key="3">
    <source>
        <dbReference type="Proteomes" id="UP000033448"/>
    </source>
</evidence>
<sequence>MTSANRPHPVQHIRFREDHARAGVVLKYHIRMRRHPTHRSLLDEAPSAQAEGASSRDPEAQASRERSTAQEPSSPAATHAPSVRKATPAESGAVSLGRIAFCAADSGR</sequence>
<protein>
    <submittedName>
        <fullName evidence="2">Uncharacterized protein</fullName>
    </submittedName>
</protein>
<dbReference type="EMBL" id="JYIT01000078">
    <property type="protein sequence ID" value="KJL22815.1"/>
    <property type="molecule type" value="Genomic_DNA"/>
</dbReference>
<keyword evidence="3" id="KW-1185">Reference proteome</keyword>
<evidence type="ECO:0000256" key="1">
    <source>
        <dbReference type="SAM" id="MobiDB-lite"/>
    </source>
</evidence>
<dbReference type="Proteomes" id="UP000033448">
    <property type="component" value="Unassembled WGS sequence"/>
</dbReference>
<reference evidence="2 3" key="1">
    <citation type="submission" date="2015-02" db="EMBL/GenBank/DDBJ databases">
        <title>Draft genome sequences of ten Microbacterium spp. with emphasis on heavy metal contaminated environments.</title>
        <authorList>
            <person name="Corretto E."/>
        </authorList>
    </citation>
    <scope>NUCLEOTIDE SEQUENCE [LARGE SCALE GENOMIC DNA]</scope>
    <source>
        <strain evidence="2 3">DSM 23848</strain>
    </source>
</reference>
<feature type="region of interest" description="Disordered" evidence="1">
    <location>
        <begin position="34"/>
        <end position="97"/>
    </location>
</feature>
<gene>
    <name evidence="2" type="ORF">RL72_02207</name>
</gene>
<organism evidence="2 3">
    <name type="scientific">Microbacterium azadirachtae</name>
    <dbReference type="NCBI Taxonomy" id="582680"/>
    <lineage>
        <taxon>Bacteria</taxon>
        <taxon>Bacillati</taxon>
        <taxon>Actinomycetota</taxon>
        <taxon>Actinomycetes</taxon>
        <taxon>Micrococcales</taxon>
        <taxon>Microbacteriaceae</taxon>
        <taxon>Microbacterium</taxon>
    </lineage>
</organism>
<accession>A0A0F0KRT4</accession>
<feature type="compositionally biased region" description="Basic and acidic residues" evidence="1">
    <location>
        <begin position="54"/>
        <end position="68"/>
    </location>
</feature>
<evidence type="ECO:0000313" key="2">
    <source>
        <dbReference type="EMBL" id="KJL22815.1"/>
    </source>
</evidence>
<dbReference type="AlphaFoldDB" id="A0A0F0KRT4"/>
<comment type="caution">
    <text evidence="2">The sequence shown here is derived from an EMBL/GenBank/DDBJ whole genome shotgun (WGS) entry which is preliminary data.</text>
</comment>
<proteinExistence type="predicted"/>
<name>A0A0F0KRT4_9MICO</name>